<dbReference type="Gene3D" id="3.40.50.2000">
    <property type="entry name" value="Glycogen Phosphorylase B"/>
    <property type="match status" value="2"/>
</dbReference>
<organism evidence="3 4">
    <name type="scientific">Candidatus Gottesmanbacteria bacterium GW2011_GWA2_43_14</name>
    <dbReference type="NCBI Taxonomy" id="1618443"/>
    <lineage>
        <taxon>Bacteria</taxon>
        <taxon>Candidatus Gottesmaniibacteriota</taxon>
    </lineage>
</organism>
<evidence type="ECO:0000313" key="4">
    <source>
        <dbReference type="Proteomes" id="UP000034894"/>
    </source>
</evidence>
<accession>A0A0G1DLB4</accession>
<gene>
    <name evidence="3" type="ORF">UV73_C0001G0146</name>
</gene>
<feature type="domain" description="Glycosyl transferase family 1" evidence="1">
    <location>
        <begin position="200"/>
        <end position="348"/>
    </location>
</feature>
<evidence type="ECO:0000259" key="2">
    <source>
        <dbReference type="Pfam" id="PF13439"/>
    </source>
</evidence>
<evidence type="ECO:0000313" key="3">
    <source>
        <dbReference type="EMBL" id="KKS98625.1"/>
    </source>
</evidence>
<keyword evidence="3" id="KW-0808">Transferase</keyword>
<proteinExistence type="predicted"/>
<dbReference type="CDD" id="cd03801">
    <property type="entry name" value="GT4_PimA-like"/>
    <property type="match status" value="1"/>
</dbReference>
<reference evidence="3 4" key="1">
    <citation type="journal article" date="2015" name="Nature">
        <title>rRNA introns, odd ribosomes, and small enigmatic genomes across a large radiation of phyla.</title>
        <authorList>
            <person name="Brown C.T."/>
            <person name="Hug L.A."/>
            <person name="Thomas B.C."/>
            <person name="Sharon I."/>
            <person name="Castelle C.J."/>
            <person name="Singh A."/>
            <person name="Wilkins M.J."/>
            <person name="Williams K.H."/>
            <person name="Banfield J.F."/>
        </authorList>
    </citation>
    <scope>NUCLEOTIDE SEQUENCE [LARGE SCALE GENOMIC DNA]</scope>
</reference>
<dbReference type="Pfam" id="PF13439">
    <property type="entry name" value="Glyco_transf_4"/>
    <property type="match status" value="1"/>
</dbReference>
<protein>
    <submittedName>
        <fullName evidence="3">Group 1 glycosyl transferase</fullName>
    </submittedName>
</protein>
<dbReference type="PANTHER" id="PTHR45947">
    <property type="entry name" value="SULFOQUINOVOSYL TRANSFERASE SQD2"/>
    <property type="match status" value="1"/>
</dbReference>
<dbReference type="InterPro" id="IPR028098">
    <property type="entry name" value="Glyco_trans_4-like_N"/>
</dbReference>
<dbReference type="Proteomes" id="UP000034894">
    <property type="component" value="Unassembled WGS sequence"/>
</dbReference>
<sequence>MTDRLVFITQYFAPAWSYGGPPIVLYRLTRELVKMGYKVDVVTTDALDGRRQKSGRDVIEGINVFRFPTVSNFLAYNFKLFYVPFIRKKIENILAGSKFVFFSDLRAVMNWQIFPQVKVMGIPYGIFTFGQIPYDSGVKGQIKKVFDRMWVNDFVRSARFRFCQTEHEREMYRQFSVTKEKTQFLLLPVNVPVNRQTVKKSFRRMFGIKENDFLLLYVGRLNLLKGIDRIIRAVRSLQNKHNICLMIIGRDDGYENQLRREAGNEAGKSIIFAGPLYEREVYEAYRNADCYIVTPRFFEETSTAALEALSCGTPVITNEQSEIPFLEKYKAGITVKKIEDLESSILKMKSNLDKYKKGSVKLIRNHYVSSKIAERFTTFLTKY</sequence>
<name>A0A0G1DLB4_9BACT</name>
<dbReference type="EMBL" id="LCFP01000001">
    <property type="protein sequence ID" value="KKS98625.1"/>
    <property type="molecule type" value="Genomic_DNA"/>
</dbReference>
<dbReference type="AlphaFoldDB" id="A0A0G1DLB4"/>
<dbReference type="GO" id="GO:0016758">
    <property type="term" value="F:hexosyltransferase activity"/>
    <property type="evidence" value="ECO:0007669"/>
    <property type="project" value="TreeGrafter"/>
</dbReference>
<comment type="caution">
    <text evidence="3">The sequence shown here is derived from an EMBL/GenBank/DDBJ whole genome shotgun (WGS) entry which is preliminary data.</text>
</comment>
<dbReference type="InterPro" id="IPR050194">
    <property type="entry name" value="Glycosyltransferase_grp1"/>
</dbReference>
<dbReference type="PANTHER" id="PTHR45947:SF3">
    <property type="entry name" value="SULFOQUINOVOSYL TRANSFERASE SQD2"/>
    <property type="match status" value="1"/>
</dbReference>
<dbReference type="STRING" id="1618443.UV73_C0001G0146"/>
<dbReference type="SUPFAM" id="SSF53756">
    <property type="entry name" value="UDP-Glycosyltransferase/glycogen phosphorylase"/>
    <property type="match status" value="1"/>
</dbReference>
<dbReference type="InterPro" id="IPR001296">
    <property type="entry name" value="Glyco_trans_1"/>
</dbReference>
<feature type="domain" description="Glycosyltransferase subfamily 4-like N-terminal" evidence="2">
    <location>
        <begin position="18"/>
        <end position="183"/>
    </location>
</feature>
<dbReference type="Pfam" id="PF00534">
    <property type="entry name" value="Glycos_transf_1"/>
    <property type="match status" value="1"/>
</dbReference>
<evidence type="ECO:0000259" key="1">
    <source>
        <dbReference type="Pfam" id="PF00534"/>
    </source>
</evidence>